<evidence type="ECO:0000256" key="2">
    <source>
        <dbReference type="ARBA" id="ARBA00010112"/>
    </source>
</evidence>
<sequence>MILKNIFLFFAILTIIDAAGLDTQSAGVKGILFCNNKPAHNVLVKLYDEDFSPIDFDDLLDKGKTNMNGYFELQGYTDELSPIDPKLNIYHDCNDKYPCKRKITIRIPKEYISKGKYPRRHFDIGTLDLNGHHKSETRDCFY</sequence>
<dbReference type="Pfam" id="PF01060">
    <property type="entry name" value="TTR-52"/>
    <property type="match status" value="1"/>
</dbReference>
<comment type="similarity">
    <text evidence="2">Belongs to the nematode transthyretin-like family.</text>
</comment>
<name>A0A0N5A6S8_PARTI</name>
<evidence type="ECO:0000256" key="3">
    <source>
        <dbReference type="ARBA" id="ARBA00022525"/>
    </source>
</evidence>
<dbReference type="Proteomes" id="UP000038045">
    <property type="component" value="Unplaced"/>
</dbReference>
<feature type="chain" id="PRO_5005892853" evidence="5">
    <location>
        <begin position="19"/>
        <end position="142"/>
    </location>
</feature>
<feature type="signal peptide" evidence="5">
    <location>
        <begin position="1"/>
        <end position="18"/>
    </location>
</feature>
<dbReference type="InterPro" id="IPR001534">
    <property type="entry name" value="Transthyretin-like"/>
</dbReference>
<keyword evidence="6" id="KW-1185">Reference proteome</keyword>
<dbReference type="WBParaSite" id="PTRK_0001769700.1">
    <property type="protein sequence ID" value="PTRK_0001769700.1"/>
    <property type="gene ID" value="PTRK_0001769700"/>
</dbReference>
<organism evidence="6 7">
    <name type="scientific">Parastrongyloides trichosuri</name>
    <name type="common">Possum-specific nematode worm</name>
    <dbReference type="NCBI Taxonomy" id="131310"/>
    <lineage>
        <taxon>Eukaryota</taxon>
        <taxon>Metazoa</taxon>
        <taxon>Ecdysozoa</taxon>
        <taxon>Nematoda</taxon>
        <taxon>Chromadorea</taxon>
        <taxon>Rhabditida</taxon>
        <taxon>Tylenchina</taxon>
        <taxon>Panagrolaimomorpha</taxon>
        <taxon>Strongyloidoidea</taxon>
        <taxon>Strongyloididae</taxon>
        <taxon>Parastrongyloides</taxon>
    </lineage>
</organism>
<evidence type="ECO:0000256" key="1">
    <source>
        <dbReference type="ARBA" id="ARBA00004613"/>
    </source>
</evidence>
<keyword evidence="3" id="KW-0964">Secreted</keyword>
<dbReference type="InterPro" id="IPR038479">
    <property type="entry name" value="Transthyretin-like_sf"/>
</dbReference>
<dbReference type="GO" id="GO:0005576">
    <property type="term" value="C:extracellular region"/>
    <property type="evidence" value="ECO:0007669"/>
    <property type="project" value="UniProtKB-SubCell"/>
</dbReference>
<evidence type="ECO:0000313" key="6">
    <source>
        <dbReference type="Proteomes" id="UP000038045"/>
    </source>
</evidence>
<dbReference type="Gene3D" id="2.60.40.3330">
    <property type="match status" value="1"/>
</dbReference>
<dbReference type="PANTHER" id="PTHR21700:SF117">
    <property type="entry name" value="TRANSTHYRETIN-LIKE PROTEIN 33"/>
    <property type="match status" value="1"/>
</dbReference>
<evidence type="ECO:0000256" key="5">
    <source>
        <dbReference type="SAM" id="SignalP"/>
    </source>
</evidence>
<proteinExistence type="inferred from homology"/>
<accession>A0A0N5A6S8</accession>
<dbReference type="PANTHER" id="PTHR21700">
    <property type="entry name" value="TRANSTHYRETIN-LIKE FAMILY PROTEIN-RELATED"/>
    <property type="match status" value="1"/>
</dbReference>
<reference evidence="7" key="1">
    <citation type="submission" date="2017-02" db="UniProtKB">
        <authorList>
            <consortium name="WormBaseParasite"/>
        </authorList>
    </citation>
    <scope>IDENTIFICATION</scope>
</reference>
<dbReference type="GO" id="GO:0009986">
    <property type="term" value="C:cell surface"/>
    <property type="evidence" value="ECO:0007669"/>
    <property type="project" value="InterPro"/>
</dbReference>
<dbReference type="AlphaFoldDB" id="A0A0N5A6S8"/>
<keyword evidence="4 5" id="KW-0732">Signal</keyword>
<comment type="subcellular location">
    <subcellularLocation>
        <location evidence="1">Secreted</location>
    </subcellularLocation>
</comment>
<evidence type="ECO:0000256" key="4">
    <source>
        <dbReference type="ARBA" id="ARBA00022729"/>
    </source>
</evidence>
<protein>
    <submittedName>
        <fullName evidence="7">Transthyretin-like family-containing protein</fullName>
    </submittedName>
</protein>
<evidence type="ECO:0000313" key="7">
    <source>
        <dbReference type="WBParaSite" id="PTRK_0001769700.1"/>
    </source>
</evidence>